<accession>A0A932MNS3</accession>
<sequence length="281" mass="31060">MGIAEQFVKDKKLSELPIDPIHIASNLLHIEVVAKDSSKKGVSGMLLRLGDQYAIAYATHIESDGFQRFSVAHEIGHFLLPGHMDQVLPAGTTMHESRSGFVSEDRYELEADHFAAGLLMPDPLFSKAMNKAGEGLRAVESLAALCQTSLTSTALRLVQCSDVPVAMVMSAGGRIEYCFMSGPLKEMRGLDWIRKNVPVPAGTATHRFNQNPKMIAQAARVDATTSIQDWFGGHRNLNMTEEVVGLGNYGKVLTILSLIDDPEEYDEKEDLEESWTPRFRR</sequence>
<evidence type="ECO:0000313" key="3">
    <source>
        <dbReference type="Proteomes" id="UP000782312"/>
    </source>
</evidence>
<dbReference type="InterPro" id="IPR010359">
    <property type="entry name" value="IrrE_HExxH"/>
</dbReference>
<comment type="caution">
    <text evidence="2">The sequence shown here is derived from an EMBL/GenBank/DDBJ whole genome shotgun (WGS) entry which is preliminary data.</text>
</comment>
<reference evidence="2" key="1">
    <citation type="submission" date="2020-07" db="EMBL/GenBank/DDBJ databases">
        <title>Huge and variable diversity of episymbiotic CPR bacteria and DPANN archaea in groundwater ecosystems.</title>
        <authorList>
            <person name="He C.Y."/>
            <person name="Keren R."/>
            <person name="Whittaker M."/>
            <person name="Farag I.F."/>
            <person name="Doudna J."/>
            <person name="Cate J.H.D."/>
            <person name="Banfield J.F."/>
        </authorList>
    </citation>
    <scope>NUCLEOTIDE SEQUENCE</scope>
    <source>
        <strain evidence="2">NC_groundwater_763_Ag_S-0.2um_68_21</strain>
    </source>
</reference>
<protein>
    <submittedName>
        <fullName evidence="2">ImmA/IrrE family metallo-endopeptidase</fullName>
    </submittedName>
</protein>
<dbReference type="EMBL" id="JACPUR010000041">
    <property type="protein sequence ID" value="MBI3129669.1"/>
    <property type="molecule type" value="Genomic_DNA"/>
</dbReference>
<dbReference type="PANTHER" id="PTHR43236">
    <property type="entry name" value="ANTITOXIN HIGA1"/>
    <property type="match status" value="1"/>
</dbReference>
<dbReference type="AlphaFoldDB" id="A0A932MNS3"/>
<dbReference type="PANTHER" id="PTHR43236:SF2">
    <property type="entry name" value="BLL0069 PROTEIN"/>
    <property type="match status" value="1"/>
</dbReference>
<name>A0A932MNS3_UNCTE</name>
<proteinExistence type="predicted"/>
<feature type="domain" description="IrrE N-terminal-like" evidence="1">
    <location>
        <begin position="30"/>
        <end position="157"/>
    </location>
</feature>
<evidence type="ECO:0000313" key="2">
    <source>
        <dbReference type="EMBL" id="MBI3129669.1"/>
    </source>
</evidence>
<gene>
    <name evidence="2" type="ORF">HYZ11_18835</name>
</gene>
<dbReference type="InterPro" id="IPR052345">
    <property type="entry name" value="Rad_response_metalloprotease"/>
</dbReference>
<organism evidence="2 3">
    <name type="scientific">Tectimicrobiota bacterium</name>
    <dbReference type="NCBI Taxonomy" id="2528274"/>
    <lineage>
        <taxon>Bacteria</taxon>
        <taxon>Pseudomonadati</taxon>
        <taxon>Nitrospinota/Tectimicrobiota group</taxon>
        <taxon>Candidatus Tectimicrobiota</taxon>
    </lineage>
</organism>
<dbReference type="Gene3D" id="1.10.10.2910">
    <property type="match status" value="1"/>
</dbReference>
<evidence type="ECO:0000259" key="1">
    <source>
        <dbReference type="Pfam" id="PF06114"/>
    </source>
</evidence>
<dbReference type="Proteomes" id="UP000782312">
    <property type="component" value="Unassembled WGS sequence"/>
</dbReference>
<dbReference type="Pfam" id="PF06114">
    <property type="entry name" value="Peptidase_M78"/>
    <property type="match status" value="1"/>
</dbReference>